<dbReference type="Pfam" id="PF12833">
    <property type="entry name" value="HTH_18"/>
    <property type="match status" value="1"/>
</dbReference>
<proteinExistence type="predicted"/>
<dbReference type="Pfam" id="PF01965">
    <property type="entry name" value="DJ-1_PfpI"/>
    <property type="match status" value="1"/>
</dbReference>
<evidence type="ECO:0000256" key="3">
    <source>
        <dbReference type="ARBA" id="ARBA00023163"/>
    </source>
</evidence>
<dbReference type="PROSITE" id="PS00041">
    <property type="entry name" value="HTH_ARAC_FAMILY_1"/>
    <property type="match status" value="1"/>
</dbReference>
<dbReference type="AlphaFoldDB" id="A0A6N7LL90"/>
<gene>
    <name evidence="5" type="ORF">GHK62_25490</name>
</gene>
<dbReference type="OrthoDB" id="9793400at2"/>
<dbReference type="PROSITE" id="PS01124">
    <property type="entry name" value="HTH_ARAC_FAMILY_2"/>
    <property type="match status" value="1"/>
</dbReference>
<dbReference type="InterPro" id="IPR020449">
    <property type="entry name" value="Tscrpt_reg_AraC-type_HTH"/>
</dbReference>
<protein>
    <submittedName>
        <fullName evidence="5">Helix-turn-helix domain-containing protein</fullName>
    </submittedName>
</protein>
<dbReference type="Gene3D" id="3.40.50.880">
    <property type="match status" value="1"/>
</dbReference>
<keyword evidence="2" id="KW-0238">DNA-binding</keyword>
<dbReference type="SUPFAM" id="SSF46689">
    <property type="entry name" value="Homeodomain-like"/>
    <property type="match status" value="2"/>
</dbReference>
<dbReference type="InterPro" id="IPR018062">
    <property type="entry name" value="HTH_AraC-typ_CS"/>
</dbReference>
<evidence type="ECO:0000256" key="2">
    <source>
        <dbReference type="ARBA" id="ARBA00023125"/>
    </source>
</evidence>
<keyword evidence="6" id="KW-1185">Reference proteome</keyword>
<sequence length="341" mass="37683">MRIVSAEQRLFAFYLVPEFTMLAFSSAVEALRLANAVVGYEAYSWRVVSSDGAKVRASCGLTLEADNSVAVERQHLTSRLRPSVSVICGGKHVERHVDRAADAWLRECRNRGVAVAGLCTGAHILARAGLLDERKCAIHWENQPGFVERFGAANASSGIYEVDGNIYTCAGGAASFDMMLHIIGRDFDESVVSGICELALVDRVRDPGERQRLPFAQRVGVRDPIVLKLVEKMEKSLTEPMQVEELTSSIGLSRRQVERLFRNELHCSPARYYLKLRLERAQLLLVQSTMPVVEVAIACGFVSASHFSKCYRETFGCSPQEARGRIMRMPAGRPDECASAA</sequence>
<feature type="domain" description="HTH araC/xylS-type" evidence="4">
    <location>
        <begin position="227"/>
        <end position="325"/>
    </location>
</feature>
<reference evidence="5 6" key="1">
    <citation type="journal article" date="2013" name="Genome Biol.">
        <title>Comparative genomics of the core and accessory genomes of 48 Sinorhizobium strains comprising five genospecies.</title>
        <authorList>
            <person name="Sugawara M."/>
            <person name="Epstein B."/>
            <person name="Badgley B.D."/>
            <person name="Unno T."/>
            <person name="Xu L."/>
            <person name="Reese J."/>
            <person name="Gyaneshwar P."/>
            <person name="Denny R."/>
            <person name="Mudge J."/>
            <person name="Bharti A.K."/>
            <person name="Farmer A.D."/>
            <person name="May G.D."/>
            <person name="Woodward J.E."/>
            <person name="Medigue C."/>
            <person name="Vallenet D."/>
            <person name="Lajus A."/>
            <person name="Rouy Z."/>
            <person name="Martinez-Vaz B."/>
            <person name="Tiffin P."/>
            <person name="Young N.D."/>
            <person name="Sadowsky M.J."/>
        </authorList>
    </citation>
    <scope>NUCLEOTIDE SEQUENCE [LARGE SCALE GENOMIC DNA]</scope>
    <source>
        <strain evidence="5 6">USDA4894</strain>
    </source>
</reference>
<dbReference type="InterPro" id="IPR029062">
    <property type="entry name" value="Class_I_gatase-like"/>
</dbReference>
<name>A0A6N7LL90_SINTE</name>
<comment type="caution">
    <text evidence="5">The sequence shown here is derived from an EMBL/GenBank/DDBJ whole genome shotgun (WGS) entry which is preliminary data.</text>
</comment>
<evidence type="ECO:0000256" key="1">
    <source>
        <dbReference type="ARBA" id="ARBA00023015"/>
    </source>
</evidence>
<keyword evidence="1" id="KW-0805">Transcription regulation</keyword>
<dbReference type="InterPro" id="IPR009057">
    <property type="entry name" value="Homeodomain-like_sf"/>
</dbReference>
<evidence type="ECO:0000259" key="4">
    <source>
        <dbReference type="PROSITE" id="PS01124"/>
    </source>
</evidence>
<accession>A0A6N7LL90</accession>
<dbReference type="InterPro" id="IPR018060">
    <property type="entry name" value="HTH_AraC"/>
</dbReference>
<dbReference type="SUPFAM" id="SSF52317">
    <property type="entry name" value="Class I glutamine amidotransferase-like"/>
    <property type="match status" value="1"/>
</dbReference>
<dbReference type="GO" id="GO:0043565">
    <property type="term" value="F:sequence-specific DNA binding"/>
    <property type="evidence" value="ECO:0007669"/>
    <property type="project" value="InterPro"/>
</dbReference>
<keyword evidence="3" id="KW-0804">Transcription</keyword>
<evidence type="ECO:0000313" key="5">
    <source>
        <dbReference type="EMBL" id="MQX17978.1"/>
    </source>
</evidence>
<evidence type="ECO:0000313" key="6">
    <source>
        <dbReference type="Proteomes" id="UP000439983"/>
    </source>
</evidence>
<dbReference type="PRINTS" id="PR00032">
    <property type="entry name" value="HTHARAC"/>
</dbReference>
<dbReference type="RefSeq" id="WP_153441814.1">
    <property type="nucleotide sequence ID" value="NZ_CP121659.1"/>
</dbReference>
<dbReference type="CDD" id="cd03136">
    <property type="entry name" value="GATase1_AraC_ArgR_like"/>
    <property type="match status" value="1"/>
</dbReference>
<dbReference type="InterPro" id="IPR002818">
    <property type="entry name" value="DJ-1/PfpI"/>
</dbReference>
<organism evidence="5 6">
    <name type="scientific">Sinorhizobium terangae</name>
    <dbReference type="NCBI Taxonomy" id="110322"/>
    <lineage>
        <taxon>Bacteria</taxon>
        <taxon>Pseudomonadati</taxon>
        <taxon>Pseudomonadota</taxon>
        <taxon>Alphaproteobacteria</taxon>
        <taxon>Hyphomicrobiales</taxon>
        <taxon>Rhizobiaceae</taxon>
        <taxon>Sinorhizobium/Ensifer group</taxon>
        <taxon>Sinorhizobium</taxon>
    </lineage>
</organism>
<dbReference type="EMBL" id="WITC01000113">
    <property type="protein sequence ID" value="MQX17978.1"/>
    <property type="molecule type" value="Genomic_DNA"/>
</dbReference>
<dbReference type="GO" id="GO:0003700">
    <property type="term" value="F:DNA-binding transcription factor activity"/>
    <property type="evidence" value="ECO:0007669"/>
    <property type="project" value="InterPro"/>
</dbReference>
<dbReference type="InterPro" id="IPR052158">
    <property type="entry name" value="INH-QAR"/>
</dbReference>
<dbReference type="PANTHER" id="PTHR43130:SF3">
    <property type="entry name" value="HTH-TYPE TRANSCRIPTIONAL REGULATOR RV1931C"/>
    <property type="match status" value="1"/>
</dbReference>
<dbReference type="PANTHER" id="PTHR43130">
    <property type="entry name" value="ARAC-FAMILY TRANSCRIPTIONAL REGULATOR"/>
    <property type="match status" value="1"/>
</dbReference>
<dbReference type="SMART" id="SM00342">
    <property type="entry name" value="HTH_ARAC"/>
    <property type="match status" value="1"/>
</dbReference>
<dbReference type="Proteomes" id="UP000439983">
    <property type="component" value="Unassembled WGS sequence"/>
</dbReference>
<dbReference type="Gene3D" id="1.10.10.60">
    <property type="entry name" value="Homeodomain-like"/>
    <property type="match status" value="1"/>
</dbReference>